<dbReference type="EMBL" id="CAJEWN010000055">
    <property type="protein sequence ID" value="CAD2154262.1"/>
    <property type="molecule type" value="Genomic_DNA"/>
</dbReference>
<evidence type="ECO:0000313" key="2">
    <source>
        <dbReference type="EMBL" id="CAD2154262.1"/>
    </source>
</evidence>
<evidence type="ECO:0000313" key="3">
    <source>
        <dbReference type="Proteomes" id="UP000580250"/>
    </source>
</evidence>
<organism evidence="2 3">
    <name type="scientific">Meloidogyne enterolobii</name>
    <name type="common">Root-knot nematode worm</name>
    <name type="synonym">Meloidogyne mayaguensis</name>
    <dbReference type="NCBI Taxonomy" id="390850"/>
    <lineage>
        <taxon>Eukaryota</taxon>
        <taxon>Metazoa</taxon>
        <taxon>Ecdysozoa</taxon>
        <taxon>Nematoda</taxon>
        <taxon>Chromadorea</taxon>
        <taxon>Rhabditida</taxon>
        <taxon>Tylenchina</taxon>
        <taxon>Tylenchomorpha</taxon>
        <taxon>Tylenchoidea</taxon>
        <taxon>Meloidogynidae</taxon>
        <taxon>Meloidogyninae</taxon>
        <taxon>Meloidogyne</taxon>
    </lineage>
</organism>
<dbReference type="Pfam" id="PF00646">
    <property type="entry name" value="F-box"/>
    <property type="match status" value="1"/>
</dbReference>
<dbReference type="PROSITE" id="PS50181">
    <property type="entry name" value="FBOX"/>
    <property type="match status" value="1"/>
</dbReference>
<feature type="domain" description="F-box" evidence="1">
    <location>
        <begin position="1"/>
        <end position="45"/>
    </location>
</feature>
<dbReference type="Proteomes" id="UP000580250">
    <property type="component" value="Unassembled WGS sequence"/>
</dbReference>
<dbReference type="OrthoDB" id="5281164at2759"/>
<sequence length="350" mass="41505">MYSIPIEIQLDVLKCLDFDQLFSFKQTNFYFRNLVNKYENGLARMNFYQLDIATCQIYIQSALRSEAYKIVKPESLTFEFTLTDRLLKKWKMAINESIPLFLHNSESVGNGNLYVWLEKTVNKKQSNYILEFPTIPKNLEEMIISRCWLEQLLKCTFERAWFEKIIFNPQMINLLFDDNNKIPIKFNIQKPTLSPDNNLFENFLEFSLNYLTISDFLNIDFYEVNNLEQHVDIFFNLLISEGNKLSKVRLCNFTLTSLHDLITKHIATSKNCSEMVSTITLDCPLFTNFKLDERAENVKIEISNKIKRTTYQISNIYNPEVKFQFYIIEMEDGSIFNIYIFRTDLLTEQK</sequence>
<evidence type="ECO:0000259" key="1">
    <source>
        <dbReference type="PROSITE" id="PS50181"/>
    </source>
</evidence>
<dbReference type="AlphaFoldDB" id="A0A6V7UEL4"/>
<comment type="caution">
    <text evidence="2">The sequence shown here is derived from an EMBL/GenBank/DDBJ whole genome shotgun (WGS) entry which is preliminary data.</text>
</comment>
<protein>
    <recommendedName>
        <fullName evidence="1">F-box domain-containing protein</fullName>
    </recommendedName>
</protein>
<dbReference type="InterPro" id="IPR001810">
    <property type="entry name" value="F-box_dom"/>
</dbReference>
<proteinExistence type="predicted"/>
<reference evidence="2 3" key="1">
    <citation type="submission" date="2020-08" db="EMBL/GenBank/DDBJ databases">
        <authorList>
            <person name="Koutsovoulos G."/>
            <person name="Danchin GJ E."/>
        </authorList>
    </citation>
    <scope>NUCLEOTIDE SEQUENCE [LARGE SCALE GENOMIC DNA]</scope>
</reference>
<name>A0A6V7UEL4_MELEN</name>
<gene>
    <name evidence="2" type="ORF">MENT_LOCUS11440</name>
</gene>
<accession>A0A6V7UEL4</accession>